<accession>A0ABS6N450</accession>
<feature type="signal peptide" evidence="1">
    <location>
        <begin position="1"/>
        <end position="20"/>
    </location>
</feature>
<dbReference type="EMBL" id="JAHRWL010000001">
    <property type="protein sequence ID" value="MBV2358790.1"/>
    <property type="molecule type" value="Genomic_DNA"/>
</dbReference>
<protein>
    <recommendedName>
        <fullName evidence="4">Porin</fullName>
    </recommendedName>
</protein>
<comment type="caution">
    <text evidence="2">The sequence shown here is derived from an EMBL/GenBank/DDBJ whole genome shotgun (WGS) entry which is preliminary data.</text>
</comment>
<sequence>MSKHAVALVAGIAVATPALAQNLDYSTAVGLSYTSFNAEGENADGISLFSETELRFGQFSADFDLGFDTLKDDGAELRNFSMALAPRYWVTDTIGLGVYVARDSIDADVGDIVNLDSYGIEATFRNAVFEGNLFVGQTDLDELSGIVDVTDLGFRVRADLGDQASLWGSGVRSTFEAGGDSLHASSFGVGADFAFTDTVSGFVSYRQSSVDDADISLDTTGFGLSYTATVGSRPVVFSGEYAKVSGDDLVTGLEGERLSIGATLLLGDARRKRTPGHTVSSSVLNGERSALSGLLGGVGF</sequence>
<proteinExistence type="predicted"/>
<evidence type="ECO:0000313" key="3">
    <source>
        <dbReference type="Proteomes" id="UP001166293"/>
    </source>
</evidence>
<name>A0ABS6N450_9RHOB</name>
<evidence type="ECO:0000313" key="2">
    <source>
        <dbReference type="EMBL" id="MBV2358790.1"/>
    </source>
</evidence>
<keyword evidence="3" id="KW-1185">Reference proteome</keyword>
<evidence type="ECO:0008006" key="4">
    <source>
        <dbReference type="Google" id="ProtNLM"/>
    </source>
</evidence>
<dbReference type="Proteomes" id="UP001166293">
    <property type="component" value="Unassembled WGS sequence"/>
</dbReference>
<evidence type="ECO:0000256" key="1">
    <source>
        <dbReference type="SAM" id="SignalP"/>
    </source>
</evidence>
<reference evidence="2" key="1">
    <citation type="submission" date="2021-06" db="EMBL/GenBank/DDBJ databases">
        <title>Thalassococcus sp. CAU 1522 isolated from sea sand, Republic of Korea.</title>
        <authorList>
            <person name="Kim W."/>
        </authorList>
    </citation>
    <scope>NUCLEOTIDE SEQUENCE</scope>
    <source>
        <strain evidence="2">CAU 1522</strain>
    </source>
</reference>
<dbReference type="RefSeq" id="WP_217776641.1">
    <property type="nucleotide sequence ID" value="NZ_JAHRWL010000001.1"/>
</dbReference>
<gene>
    <name evidence="2" type="ORF">KUH32_03310</name>
</gene>
<organism evidence="2 3">
    <name type="scientific">Thalassococcus arenae</name>
    <dbReference type="NCBI Taxonomy" id="2851652"/>
    <lineage>
        <taxon>Bacteria</taxon>
        <taxon>Pseudomonadati</taxon>
        <taxon>Pseudomonadota</taxon>
        <taxon>Alphaproteobacteria</taxon>
        <taxon>Rhodobacterales</taxon>
        <taxon>Roseobacteraceae</taxon>
        <taxon>Thalassococcus</taxon>
    </lineage>
</organism>
<feature type="chain" id="PRO_5047094802" description="Porin" evidence="1">
    <location>
        <begin position="21"/>
        <end position="300"/>
    </location>
</feature>
<keyword evidence="1" id="KW-0732">Signal</keyword>